<reference evidence="2" key="1">
    <citation type="journal article" date="2020" name="bioRxiv">
        <title>Comparative genomics of Chlamydomonas.</title>
        <authorList>
            <person name="Craig R.J."/>
            <person name="Hasan A.R."/>
            <person name="Ness R.W."/>
            <person name="Keightley P.D."/>
        </authorList>
    </citation>
    <scope>NUCLEOTIDE SEQUENCE</scope>
    <source>
        <strain evidence="2">CCAP 11/70</strain>
    </source>
</reference>
<accession>A0A835Y5W8</accession>
<gene>
    <name evidence="2" type="ORF">HYH03_007011</name>
</gene>
<feature type="compositionally biased region" description="Gly residues" evidence="1">
    <location>
        <begin position="903"/>
        <end position="932"/>
    </location>
</feature>
<organism evidence="2 3">
    <name type="scientific">Edaphochlamys debaryana</name>
    <dbReference type="NCBI Taxonomy" id="47281"/>
    <lineage>
        <taxon>Eukaryota</taxon>
        <taxon>Viridiplantae</taxon>
        <taxon>Chlorophyta</taxon>
        <taxon>core chlorophytes</taxon>
        <taxon>Chlorophyceae</taxon>
        <taxon>CS clade</taxon>
        <taxon>Chlamydomonadales</taxon>
        <taxon>Chlamydomonadales incertae sedis</taxon>
        <taxon>Edaphochlamys</taxon>
    </lineage>
</organism>
<feature type="compositionally biased region" description="Low complexity" evidence="1">
    <location>
        <begin position="359"/>
        <end position="370"/>
    </location>
</feature>
<comment type="caution">
    <text evidence="2">The sequence shown here is derived from an EMBL/GenBank/DDBJ whole genome shotgun (WGS) entry which is preliminary data.</text>
</comment>
<dbReference type="EMBL" id="JAEHOE010000028">
    <property type="protein sequence ID" value="KAG2494766.1"/>
    <property type="molecule type" value="Genomic_DNA"/>
</dbReference>
<feature type="region of interest" description="Disordered" evidence="1">
    <location>
        <begin position="323"/>
        <end position="377"/>
    </location>
</feature>
<feature type="compositionally biased region" description="Low complexity" evidence="1">
    <location>
        <begin position="992"/>
        <end position="1002"/>
    </location>
</feature>
<dbReference type="AlphaFoldDB" id="A0A835Y5W8"/>
<feature type="compositionally biased region" description="Gly residues" evidence="1">
    <location>
        <begin position="559"/>
        <end position="571"/>
    </location>
</feature>
<name>A0A835Y5W8_9CHLO</name>
<keyword evidence="3" id="KW-1185">Reference proteome</keyword>
<feature type="compositionally biased region" description="Low complexity" evidence="1">
    <location>
        <begin position="448"/>
        <end position="469"/>
    </location>
</feature>
<dbReference type="PANTHER" id="PTHR12460:SF38">
    <property type="entry name" value="KINETOPLAST-ASSOCIATED PROTEIN-LIKE PROTEIN"/>
    <property type="match status" value="1"/>
</dbReference>
<evidence type="ECO:0000313" key="2">
    <source>
        <dbReference type="EMBL" id="KAG2494766.1"/>
    </source>
</evidence>
<evidence type="ECO:0000256" key="1">
    <source>
        <dbReference type="SAM" id="MobiDB-lite"/>
    </source>
</evidence>
<feature type="region of interest" description="Disordered" evidence="1">
    <location>
        <begin position="977"/>
        <end position="1002"/>
    </location>
</feature>
<feature type="region of interest" description="Disordered" evidence="1">
    <location>
        <begin position="406"/>
        <end position="469"/>
    </location>
</feature>
<feature type="compositionally biased region" description="Gly residues" evidence="1">
    <location>
        <begin position="345"/>
        <end position="358"/>
    </location>
</feature>
<proteinExistence type="predicted"/>
<protein>
    <submittedName>
        <fullName evidence="2">Uncharacterized protein</fullName>
    </submittedName>
</protein>
<dbReference type="Proteomes" id="UP000612055">
    <property type="component" value="Unassembled WGS sequence"/>
</dbReference>
<feature type="region of interest" description="Disordered" evidence="1">
    <location>
        <begin position="900"/>
        <end position="939"/>
    </location>
</feature>
<sequence>MNSFDVLAQNAESIEFSLCHVAHRRMTSEGLARDFTGLSGIVRRGNADRQAALLAYRAQPLRSRLAMRRTALCACTTVEPTADGAAEAAAQAAGGEEALQGPPQGQPVIDPFYDPHVRSAIASCASFHAKAAAALELGLWGDLKPGTKLAPLWNEYAHACERLASAAAEGMPMRLAGELLEVAMAQCGGPHRPFTSLIESSDPRTQHAWVMICVLRGLAVWSECTFHIPKSRKDQALLHQGCVTEALALTSALLHMFNIPPLLYEDLNDAAEMLAALGDAVLASNDAVAGEPYTCLLSPAAVLRLMSLARELAADLIGPLPPTIATSSGPNPVRGGKGAAAAGGSAKGSGAAGGGGKGAAKAGGKAALGAAGAGPAGPVVPTVTSKAGQGEGGTTAAAAGDGLEAGASAQPVQTVATPARSSSPGSGPSAASPAEPHSSPGPGPGPGPSCTTGSFRAPDPAPPGAAEAASRAPRAAFRLAASAVAKVHVGVTAALVKDRAEKGKVIRELANKGVMLEAELLRRSYEHFALEARKQCEGQLADVKRAQEAAQRRQKAGAKAGGGGGGGGGGAGGDESLAAKLTCHQLYVKVCVSIASRVPFNTYDADGGSGGWILLQRYTHRIRPEELPSTDLLLESEDLWRLQLHECSRTDPRTQRRELARLLLALAVNGDGEGNPFKLTAERPAGCQLALAATAAANHLLGCRRQALACEGPQPAEPQPWKAAVAWPRGLLDRLEPVEVVVVTPKLSPNLRPAFCGLKLDDLSPERGDGLMDLDNQVQLELMPAGAALQLRAEQAANSIKTRKFVVPQFGNLFSLAGAVAEALLGAGALVLVCGSRQALWRAVQALALVNQTSRRTEHDVLALPVLPPGRLQTSSVLRRATEASIGDCFVRGSTVAAAAAEGGPGPRSATGGGSAAVGGGSSRGGGGGSGGQDEPVLLPVPGMPAMHRAGFTKALERLLGLAPDQEGLLKRRHALLPDNAPGEGAGPGPGQAPSRAANDEGGSAAAAAAAARRACSEAGALCLAPDTEVWLVVLAVGREWPCNHPPGGQLNAGRFVDLGRMMEAAGYG</sequence>
<evidence type="ECO:0000313" key="3">
    <source>
        <dbReference type="Proteomes" id="UP000612055"/>
    </source>
</evidence>
<feature type="region of interest" description="Disordered" evidence="1">
    <location>
        <begin position="545"/>
        <end position="571"/>
    </location>
</feature>
<feature type="compositionally biased region" description="Low complexity" evidence="1">
    <location>
        <begin position="416"/>
        <end position="438"/>
    </location>
</feature>
<dbReference type="PANTHER" id="PTHR12460">
    <property type="entry name" value="CYCLIN-DEPENDENT KINASE INHIBITOR-RELATED PROTEIN"/>
    <property type="match status" value="1"/>
</dbReference>